<dbReference type="OrthoDB" id="289247at2759"/>
<proteinExistence type="predicted"/>
<evidence type="ECO:0000256" key="2">
    <source>
        <dbReference type="ARBA" id="ARBA00022737"/>
    </source>
</evidence>
<keyword evidence="6" id="KW-1185">Reference proteome</keyword>
<accession>A0A3P8CAG0</accession>
<organism evidence="6 7">
    <name type="scientific">Heligmosomoides polygyrus</name>
    <name type="common">Parasitic roundworm</name>
    <dbReference type="NCBI Taxonomy" id="6339"/>
    <lineage>
        <taxon>Eukaryota</taxon>
        <taxon>Metazoa</taxon>
        <taxon>Ecdysozoa</taxon>
        <taxon>Nematoda</taxon>
        <taxon>Chromadorea</taxon>
        <taxon>Rhabditida</taxon>
        <taxon>Rhabditina</taxon>
        <taxon>Rhabditomorpha</taxon>
        <taxon>Strongyloidea</taxon>
        <taxon>Heligmosomidae</taxon>
        <taxon>Heligmosomoides</taxon>
    </lineage>
</organism>
<dbReference type="GO" id="GO:0005509">
    <property type="term" value="F:calcium ion binding"/>
    <property type="evidence" value="ECO:0007669"/>
    <property type="project" value="InterPro"/>
</dbReference>
<dbReference type="InterPro" id="IPR052110">
    <property type="entry name" value="MCFD2-like"/>
</dbReference>
<dbReference type="EMBL" id="UZAH01026463">
    <property type="protein sequence ID" value="VDO81132.1"/>
    <property type="molecule type" value="Genomic_DNA"/>
</dbReference>
<dbReference type="PANTHER" id="PTHR23104">
    <property type="entry name" value="MULTIPLE COAGULATION FACTOR DEFICIENCY PROTEIN 2 NEURAL STEM CELL DERIVED NEURONAL SURVIVAL PROTEIN"/>
    <property type="match status" value="1"/>
</dbReference>
<dbReference type="Pfam" id="PF13499">
    <property type="entry name" value="EF-hand_7"/>
    <property type="match status" value="1"/>
</dbReference>
<gene>
    <name evidence="5" type="ORF">HPBE_LOCUS9518</name>
</gene>
<reference evidence="5 6" key="1">
    <citation type="submission" date="2018-11" db="EMBL/GenBank/DDBJ databases">
        <authorList>
            <consortium name="Pathogen Informatics"/>
        </authorList>
    </citation>
    <scope>NUCLEOTIDE SEQUENCE [LARGE SCALE GENOMIC DNA]</scope>
</reference>
<name>A0A183FPH7_HELPZ</name>
<dbReference type="WBParaSite" id="HPBE_0000951701-mRNA-1">
    <property type="protein sequence ID" value="HPBE_0000951701-mRNA-1"/>
    <property type="gene ID" value="HPBE_0000951701"/>
</dbReference>
<protein>
    <submittedName>
        <fullName evidence="7">EF-hand domain-containing protein</fullName>
    </submittedName>
</protein>
<sequence length="105" mass="12082">MTKAIFRHIKQHLEHKIDVSTLSEEQQRFHYFSIHDLNKDNNIDGIEILKALTHDHSSGPGSGAPVVDEESYVSMIDTVLRDMDFNGDGYIDFAEYMKQTDLLKK</sequence>
<evidence type="ECO:0000313" key="6">
    <source>
        <dbReference type="Proteomes" id="UP000050761"/>
    </source>
</evidence>
<dbReference type="InterPro" id="IPR018247">
    <property type="entry name" value="EF_Hand_1_Ca_BS"/>
</dbReference>
<dbReference type="SUPFAM" id="SSF47473">
    <property type="entry name" value="EF-hand"/>
    <property type="match status" value="1"/>
</dbReference>
<feature type="domain" description="EF-hand" evidence="4">
    <location>
        <begin position="71"/>
        <end position="105"/>
    </location>
</feature>
<dbReference type="PANTHER" id="PTHR23104:SF12">
    <property type="entry name" value="EF-HAND DOMAIN-CONTAINING PROTEIN"/>
    <property type="match status" value="1"/>
</dbReference>
<evidence type="ECO:0000256" key="3">
    <source>
        <dbReference type="ARBA" id="ARBA00022837"/>
    </source>
</evidence>
<dbReference type="Proteomes" id="UP000050761">
    <property type="component" value="Unassembled WGS sequence"/>
</dbReference>
<keyword evidence="1" id="KW-0732">Signal</keyword>
<keyword evidence="3" id="KW-0106">Calcium</keyword>
<keyword evidence="2" id="KW-0677">Repeat</keyword>
<evidence type="ECO:0000259" key="4">
    <source>
        <dbReference type="PROSITE" id="PS50222"/>
    </source>
</evidence>
<evidence type="ECO:0000256" key="1">
    <source>
        <dbReference type="ARBA" id="ARBA00022729"/>
    </source>
</evidence>
<accession>A0A183FPH7</accession>
<dbReference type="InterPro" id="IPR011992">
    <property type="entry name" value="EF-hand-dom_pair"/>
</dbReference>
<dbReference type="PROSITE" id="PS50222">
    <property type="entry name" value="EF_HAND_2"/>
    <property type="match status" value="1"/>
</dbReference>
<dbReference type="Gene3D" id="1.10.238.10">
    <property type="entry name" value="EF-hand"/>
    <property type="match status" value="1"/>
</dbReference>
<dbReference type="InterPro" id="IPR002048">
    <property type="entry name" value="EF_hand_dom"/>
</dbReference>
<reference evidence="7" key="2">
    <citation type="submission" date="2019-09" db="UniProtKB">
        <authorList>
            <consortium name="WormBaseParasite"/>
        </authorList>
    </citation>
    <scope>IDENTIFICATION</scope>
</reference>
<evidence type="ECO:0000313" key="7">
    <source>
        <dbReference type="WBParaSite" id="HPBE_0000951701-mRNA-1"/>
    </source>
</evidence>
<dbReference type="AlphaFoldDB" id="A0A183FPH7"/>
<evidence type="ECO:0000313" key="5">
    <source>
        <dbReference type="EMBL" id="VDO81132.1"/>
    </source>
</evidence>
<dbReference type="PROSITE" id="PS00018">
    <property type="entry name" value="EF_HAND_1"/>
    <property type="match status" value="2"/>
</dbReference>